<dbReference type="SUPFAM" id="SSF48371">
    <property type="entry name" value="ARM repeat"/>
    <property type="match status" value="1"/>
</dbReference>
<dbReference type="PROSITE" id="PS50077">
    <property type="entry name" value="HEAT_REPEAT"/>
    <property type="match status" value="1"/>
</dbReference>
<dbReference type="InterPro" id="IPR016024">
    <property type="entry name" value="ARM-type_fold"/>
</dbReference>
<evidence type="ECO:0000313" key="2">
    <source>
        <dbReference type="Proteomes" id="UP001595778"/>
    </source>
</evidence>
<dbReference type="Gene3D" id="1.25.10.10">
    <property type="entry name" value="Leucine-rich Repeat Variant"/>
    <property type="match status" value="1"/>
</dbReference>
<dbReference type="EMBL" id="JBHSDQ010000002">
    <property type="protein sequence ID" value="MFC4395553.1"/>
    <property type="molecule type" value="Genomic_DNA"/>
</dbReference>
<dbReference type="InterPro" id="IPR011989">
    <property type="entry name" value="ARM-like"/>
</dbReference>
<sequence>MGSRSQWDISPRESVKRECAARGTKAVIAGCVVLLRGSEADAQLIYALGGPPARWAVTGGESGPDYWLRVWAARGLLYAYDASAGPAVVEALGDEHWRVREAAAKVCARHRIDSALPLLANLAGDSRLRVRRAAERAVTRIMDGS</sequence>
<dbReference type="InterPro" id="IPR021133">
    <property type="entry name" value="HEAT_type_2"/>
</dbReference>
<name>A0ABV8WJA5_9MICC</name>
<protein>
    <submittedName>
        <fullName evidence="1">HEAT repeat domain-containing protein</fullName>
    </submittedName>
</protein>
<keyword evidence="2" id="KW-1185">Reference proteome</keyword>
<gene>
    <name evidence="1" type="ORF">ACFO0G_05570</name>
</gene>
<accession>A0ABV8WJA5</accession>
<organism evidence="1 2">
    <name type="scientific">Arthrobacter sedimenti</name>
    <dbReference type="NCBI Taxonomy" id="2694931"/>
    <lineage>
        <taxon>Bacteria</taxon>
        <taxon>Bacillati</taxon>
        <taxon>Actinomycetota</taxon>
        <taxon>Actinomycetes</taxon>
        <taxon>Micrococcales</taxon>
        <taxon>Micrococcaceae</taxon>
        <taxon>Arthrobacter</taxon>
    </lineage>
</organism>
<evidence type="ECO:0000313" key="1">
    <source>
        <dbReference type="EMBL" id="MFC4395553.1"/>
    </source>
</evidence>
<proteinExistence type="predicted"/>
<dbReference type="RefSeq" id="WP_376976715.1">
    <property type="nucleotide sequence ID" value="NZ_JBHSDQ010000002.1"/>
</dbReference>
<comment type="caution">
    <text evidence="1">The sequence shown here is derived from an EMBL/GenBank/DDBJ whole genome shotgun (WGS) entry which is preliminary data.</text>
</comment>
<reference evidence="2" key="1">
    <citation type="journal article" date="2019" name="Int. J. Syst. Evol. Microbiol.">
        <title>The Global Catalogue of Microorganisms (GCM) 10K type strain sequencing project: providing services to taxonomists for standard genome sequencing and annotation.</title>
        <authorList>
            <consortium name="The Broad Institute Genomics Platform"/>
            <consortium name="The Broad Institute Genome Sequencing Center for Infectious Disease"/>
            <person name="Wu L."/>
            <person name="Ma J."/>
        </authorList>
    </citation>
    <scope>NUCLEOTIDE SEQUENCE [LARGE SCALE GENOMIC DNA]</scope>
    <source>
        <strain evidence="2">PJ61</strain>
    </source>
</reference>
<dbReference type="Pfam" id="PF13646">
    <property type="entry name" value="HEAT_2"/>
    <property type="match status" value="1"/>
</dbReference>
<dbReference type="Proteomes" id="UP001595778">
    <property type="component" value="Unassembled WGS sequence"/>
</dbReference>